<feature type="region of interest" description="Disordered" evidence="2">
    <location>
        <begin position="357"/>
        <end position="526"/>
    </location>
</feature>
<sequence>MDEDNSESTPSQEREQCTNNVQTSFDANVNVSHAEVTDVSSRCELRVLNVKSGNRMHDVPEELARDHDDINQVEGPDSVLFLLSVKNDNERKCKEFMDKNSIPASMKGSRSFSNFSELEMTTTIEDVLSGKGDRPLEESSSYDDVRLQPLDSSELSYASSDIISDYDMERTMPQPRKLEMESKNVEVCNDDEKEIVFSTKFYANKKEMECLEKTDVDDDDGRRVNDYEIEKCSMESTENVGPMRTALKDVIENDEKLLFDSEGSKVRSDETGGSGQSRSVAISRPNLIDDSRLVKISLPTNPIGMMRSNAPFLNKSRNFLNFITEKSTNIMEKALLPQHLTLKYYNSVIKTVDDDDRNRVDGRKKREYNGESSDMNAKPVLLDGRTESPTRTPTNAETVCATVPRNEGDERETVTGTVVNSNEAACTNIEKDRVSDENKENDSNESGDLPGFAFDRPTSDIPDGTNRSYDEDREQETNEDHGSRDVDSVQFDFNGQIIADRSTTEHRGSPRQERNGSVVDDSEHQWKHESLQHPAYLSLLRNYADLKTEYLKLRERIESSGEGRIRMIDKKTDDGNDVEAAFVARIAKLEKTIDELTFDLRSSLEAQEMLKKEYHAANKERENMVMRYAVSEEQLIDTRRAKENAERKLKEMMSQQEGLRCKLREMQAERGRMCNVLTGKHRELTDLQKEVEKLREDVKMRDVKLHWTQNKLRTEMDAQKETRQRLERATARIDEMKEECEQVRRETQETMRRFQQSEENKAVTLDQQLKEQQARLILERHVTEDKEMLRVQLQKEVDTLKHRQQLLVEENNTLSLKIQDAEKSRAYYESSLSDLKIVAERRQKEIVELLGKVSELETLRVQLRSKDQCLASTEAEVQRLQASNEELQADMSACREKEAEMLNFTQKLTEKNVRLQSEFTAMEARGKRLEREHGPLHERINQLVVKVNGLEERVAEERKRRTEECEVLARHLAERTEAAEQLTRQLEDCQGENAVLKRKQRISMKEMTRELQQCRKRLETFETTSSSYNNSSLGVASRTGSNASLNTGDTLNGASLSDNSIDGDHGGGSSNRPPTEPTKQALIDRIIKLQESNARKAEKLDFFEEHTRILVEELQKKKRIIQNYILHEDIGAMGGNDRDKYKHIKSRRNAAELARHGGIMASVYNQRVSDENMTLELSLEINQKLQAVLEDALFKNITLKDNIDTLGEEIARLTMQNQQRRQSKN</sequence>
<dbReference type="PANTHER" id="PTHR18911:SF5">
    <property type="entry name" value="COILED-COIL DOMAIN-CONTAINING PROTEIN 186"/>
    <property type="match status" value="1"/>
</dbReference>
<feature type="region of interest" description="Disordered" evidence="2">
    <location>
        <begin position="126"/>
        <end position="145"/>
    </location>
</feature>
<reference evidence="4" key="1">
    <citation type="submission" date="2025-08" db="UniProtKB">
        <authorList>
            <consortium name="RefSeq"/>
        </authorList>
    </citation>
    <scope>IDENTIFICATION</scope>
    <source>
        <tissue evidence="4">Whole body</tissue>
    </source>
</reference>
<dbReference type="PANTHER" id="PTHR18911">
    <property type="entry name" value="CTCL TUMOR ANTIGEN HD-CL-01"/>
    <property type="match status" value="1"/>
</dbReference>
<dbReference type="RefSeq" id="XP_017886484.1">
    <property type="nucleotide sequence ID" value="XM_018030995.2"/>
</dbReference>
<feature type="compositionally biased region" description="Polar residues" evidence="2">
    <location>
        <begin position="7"/>
        <end position="21"/>
    </location>
</feature>
<feature type="compositionally biased region" description="Polar residues" evidence="2">
    <location>
        <begin position="1022"/>
        <end position="1060"/>
    </location>
</feature>
<feature type="compositionally biased region" description="Polar residues" evidence="2">
    <location>
        <begin position="387"/>
        <end position="397"/>
    </location>
</feature>
<proteinExistence type="predicted"/>
<dbReference type="Proteomes" id="UP000694925">
    <property type="component" value="Unplaced"/>
</dbReference>
<dbReference type="InterPro" id="IPR038830">
    <property type="entry name" value="CCDC186"/>
</dbReference>
<keyword evidence="1" id="KW-0175">Coiled coil</keyword>
<feature type="compositionally biased region" description="Basic and acidic residues" evidence="2">
    <location>
        <begin position="475"/>
        <end position="487"/>
    </location>
</feature>
<dbReference type="GO" id="GO:0005802">
    <property type="term" value="C:trans-Golgi network"/>
    <property type="evidence" value="ECO:0007669"/>
    <property type="project" value="TreeGrafter"/>
</dbReference>
<feature type="region of interest" description="Disordered" evidence="2">
    <location>
        <begin position="1"/>
        <end position="21"/>
    </location>
</feature>
<evidence type="ECO:0000256" key="2">
    <source>
        <dbReference type="SAM" id="MobiDB-lite"/>
    </source>
</evidence>
<feature type="compositionally biased region" description="Polar residues" evidence="2">
    <location>
        <begin position="414"/>
        <end position="425"/>
    </location>
</feature>
<organism evidence="3 4">
    <name type="scientific">Ceratina calcarata</name>
    <dbReference type="NCBI Taxonomy" id="156304"/>
    <lineage>
        <taxon>Eukaryota</taxon>
        <taxon>Metazoa</taxon>
        <taxon>Ecdysozoa</taxon>
        <taxon>Arthropoda</taxon>
        <taxon>Hexapoda</taxon>
        <taxon>Insecta</taxon>
        <taxon>Pterygota</taxon>
        <taxon>Neoptera</taxon>
        <taxon>Endopterygota</taxon>
        <taxon>Hymenoptera</taxon>
        <taxon>Apocrita</taxon>
        <taxon>Aculeata</taxon>
        <taxon>Apoidea</taxon>
        <taxon>Anthophila</taxon>
        <taxon>Apidae</taxon>
        <taxon>Ceratina</taxon>
        <taxon>Zadontomerus</taxon>
    </lineage>
</organism>
<dbReference type="AlphaFoldDB" id="A0AAJ7J7A6"/>
<evidence type="ECO:0000313" key="4">
    <source>
        <dbReference type="RefSeq" id="XP_017886484.1"/>
    </source>
</evidence>
<dbReference type="KEGG" id="ccal:108628814"/>
<dbReference type="GeneID" id="108628814"/>
<dbReference type="CTD" id="39810"/>
<keyword evidence="3" id="KW-1185">Reference proteome</keyword>
<evidence type="ECO:0000256" key="1">
    <source>
        <dbReference type="SAM" id="Coils"/>
    </source>
</evidence>
<feature type="coiled-coil region" evidence="1">
    <location>
        <begin position="628"/>
        <end position="810"/>
    </location>
</feature>
<feature type="compositionally biased region" description="Basic and acidic residues" evidence="2">
    <location>
        <begin position="429"/>
        <end position="442"/>
    </location>
</feature>
<dbReference type="GO" id="GO:0099518">
    <property type="term" value="P:vesicle cytoskeletal trafficking"/>
    <property type="evidence" value="ECO:0007669"/>
    <property type="project" value="TreeGrafter"/>
</dbReference>
<feature type="region of interest" description="Disordered" evidence="2">
    <location>
        <begin position="1022"/>
        <end position="1078"/>
    </location>
</feature>
<accession>A0AAJ7J7A6</accession>
<dbReference type="GO" id="GO:0031267">
    <property type="term" value="F:small GTPase binding"/>
    <property type="evidence" value="ECO:0007669"/>
    <property type="project" value="TreeGrafter"/>
</dbReference>
<evidence type="ECO:0000313" key="3">
    <source>
        <dbReference type="Proteomes" id="UP000694925"/>
    </source>
</evidence>
<gene>
    <name evidence="4" type="primary">LOC108628814</name>
</gene>
<protein>
    <submittedName>
        <fullName evidence="4">Coiled-coil domain-containing protein 186-like isoform X1</fullName>
    </submittedName>
</protein>
<name>A0AAJ7J7A6_9HYME</name>
<feature type="compositionally biased region" description="Basic and acidic residues" evidence="2">
    <location>
        <begin position="502"/>
        <end position="514"/>
    </location>
</feature>